<reference evidence="4" key="1">
    <citation type="submission" date="2021-12" db="EMBL/GenBank/DDBJ databases">
        <authorList>
            <person name="King R."/>
        </authorList>
    </citation>
    <scope>NUCLEOTIDE SEQUENCE</scope>
</reference>
<evidence type="ECO:0000313" key="4">
    <source>
        <dbReference type="EMBL" id="CAH0684523.1"/>
    </source>
</evidence>
<proteinExistence type="predicted"/>
<dbReference type="EMBL" id="OU963895">
    <property type="protein sequence ID" value="CAH0684523.1"/>
    <property type="molecule type" value="Genomic_DNA"/>
</dbReference>
<evidence type="ECO:0000256" key="3">
    <source>
        <dbReference type="SAM" id="SignalP"/>
    </source>
</evidence>
<accession>A0ABN8EFA7</accession>
<feature type="compositionally biased region" description="Low complexity" evidence="1">
    <location>
        <begin position="758"/>
        <end position="810"/>
    </location>
</feature>
<evidence type="ECO:0000256" key="1">
    <source>
        <dbReference type="SAM" id="MobiDB-lite"/>
    </source>
</evidence>
<dbReference type="Proteomes" id="UP001153292">
    <property type="component" value="Chromosome 2"/>
</dbReference>
<keyword evidence="2" id="KW-0812">Transmembrane</keyword>
<feature type="transmembrane region" description="Helical" evidence="2">
    <location>
        <begin position="492"/>
        <end position="513"/>
    </location>
</feature>
<organism evidence="4 5">
    <name type="scientific">Chilo suppressalis</name>
    <name type="common">Asiatic rice borer moth</name>
    <dbReference type="NCBI Taxonomy" id="168631"/>
    <lineage>
        <taxon>Eukaryota</taxon>
        <taxon>Metazoa</taxon>
        <taxon>Ecdysozoa</taxon>
        <taxon>Arthropoda</taxon>
        <taxon>Hexapoda</taxon>
        <taxon>Insecta</taxon>
        <taxon>Pterygota</taxon>
        <taxon>Neoptera</taxon>
        <taxon>Endopterygota</taxon>
        <taxon>Lepidoptera</taxon>
        <taxon>Glossata</taxon>
        <taxon>Ditrysia</taxon>
        <taxon>Pyraloidea</taxon>
        <taxon>Crambidae</taxon>
        <taxon>Crambinae</taxon>
        <taxon>Chilo</taxon>
    </lineage>
</organism>
<evidence type="ECO:0000256" key="2">
    <source>
        <dbReference type="SAM" id="Phobius"/>
    </source>
</evidence>
<keyword evidence="2" id="KW-0472">Membrane</keyword>
<sequence>MTRSAFLVLLASCSLTLAEHNYGICNVEGCECTPAAHPFWMMINCTLPSNQKLNILEGDLPEMTSDLLLEGCEAITLGANSLSRLKDLRRVRLSGAQLVVLRRGTATNLNVVNAFLEIDNCHELRIEEKTFSNIRGPLTVTINNCDYVSMEGDAFSWLLKISISNAQNLSLSTGTFTLDPTAANVGEHGPGMSIELRNATVPEFPANTFGSSAAEILMDSVVIGAVRAFAFSANTYNVVKATDCSFDYIEGEAFAQNSLINSLQFHGCKLHHLRSKALQSAVTKLDIANSRFDFIEPGAINATVASVRIADSEFHTFMARGFELSSWNKLYMGHNKFDSMAANAIIAPTNIVHELFFVENEIESVATNSLGFIGQVYSSRYAVNVVYKNNYYGVPCHCNISLWLAEAMGSPNGEPYETESYCTVDEFFARCFNEPEQNLLFKKFTDVVCSSELSIQCEKYKTKTGGKPTEIKNPRFPHKKEEESLSDKDKKVIGIVIVTALGCVIIVMFISFIRCMKRRGYCTNIKIFLMSSNSTCGSLCERLCVCGRNNGLDNALSISRFSVNEYSERRCLNEPRVQEIPLVLTAPPVYSEEVATPMDDKATQTLPEELTKELLENLKEKLEDPENYVEAREMIEHLYELIKVEESCNTNNLTVSKAEENIYDLPFQNTTPRIGKNKKQMISIGTKTPSLDKLAPLSPYNRQTALAHEYFEPKDFAVHLYAEIANCDKEKRSLLGNIPDIVEQVVPRGPYLRAIHAKNSSPGSSPQSSSSKSPSSKSFSSISKTPISSPTNSFATSPLLSPSTSSGSSGKMVNRPLPEKPVNLDAGEGTSAAMAFQV</sequence>
<feature type="region of interest" description="Disordered" evidence="1">
    <location>
        <begin position="755"/>
        <end position="838"/>
    </location>
</feature>
<keyword evidence="2" id="KW-1133">Transmembrane helix</keyword>
<dbReference type="InterPro" id="IPR032675">
    <property type="entry name" value="LRR_dom_sf"/>
</dbReference>
<dbReference type="SUPFAM" id="SSF52058">
    <property type="entry name" value="L domain-like"/>
    <property type="match status" value="1"/>
</dbReference>
<keyword evidence="3" id="KW-0732">Signal</keyword>
<evidence type="ECO:0000313" key="5">
    <source>
        <dbReference type="Proteomes" id="UP001153292"/>
    </source>
</evidence>
<dbReference type="Gene3D" id="3.80.10.10">
    <property type="entry name" value="Ribonuclease Inhibitor"/>
    <property type="match status" value="2"/>
</dbReference>
<feature type="chain" id="PRO_5046375874" evidence="3">
    <location>
        <begin position="19"/>
        <end position="838"/>
    </location>
</feature>
<gene>
    <name evidence="4" type="ORF">CHILSU_LOCUS5302</name>
</gene>
<name>A0ABN8EFA7_CHISP</name>
<protein>
    <submittedName>
        <fullName evidence="4">Uncharacterized protein</fullName>
    </submittedName>
</protein>
<feature type="signal peptide" evidence="3">
    <location>
        <begin position="1"/>
        <end position="18"/>
    </location>
</feature>
<keyword evidence="5" id="KW-1185">Reference proteome</keyword>